<dbReference type="EMBL" id="LR798459">
    <property type="protein sequence ID" value="CAB5238413.1"/>
    <property type="molecule type" value="Genomic_DNA"/>
</dbReference>
<evidence type="ECO:0000313" key="5">
    <source>
        <dbReference type="EMBL" id="CAB4203804.1"/>
    </source>
</evidence>
<evidence type="ECO:0000313" key="3">
    <source>
        <dbReference type="EMBL" id="CAB4173365.1"/>
    </source>
</evidence>
<keyword evidence="1" id="KW-0812">Transmembrane</keyword>
<keyword evidence="1" id="KW-1133">Transmembrane helix</keyword>
<evidence type="ECO:0000313" key="2">
    <source>
        <dbReference type="EMBL" id="CAB4154033.1"/>
    </source>
</evidence>
<sequence length="78" mass="8843">MNCNSGAICPHNPQCDHICQATETRKIKPYPAIPEDIPPVSDQWHKIGAFMLWCIFAVLLTICLALFFTGVWIWSLLI</sequence>
<reference evidence="4" key="1">
    <citation type="submission" date="2020-05" db="EMBL/GenBank/DDBJ databases">
        <authorList>
            <person name="Chiriac C."/>
            <person name="Salcher M."/>
            <person name="Ghai R."/>
            <person name="Kavagutti S V."/>
        </authorList>
    </citation>
    <scope>NUCLEOTIDE SEQUENCE</scope>
</reference>
<evidence type="ECO:0000256" key="1">
    <source>
        <dbReference type="SAM" id="Phobius"/>
    </source>
</evidence>
<dbReference type="EMBL" id="LR797068">
    <property type="protein sequence ID" value="CAB4184810.1"/>
    <property type="molecule type" value="Genomic_DNA"/>
</dbReference>
<feature type="transmembrane region" description="Helical" evidence="1">
    <location>
        <begin position="50"/>
        <end position="77"/>
    </location>
</feature>
<evidence type="ECO:0000313" key="6">
    <source>
        <dbReference type="EMBL" id="CAB5238413.1"/>
    </source>
</evidence>
<gene>
    <name evidence="4" type="ORF">UFOVP1115_39</name>
    <name evidence="5" type="ORF">UFOVP1390_3</name>
    <name evidence="6" type="ORF">UFOVP1567_38</name>
    <name evidence="2" type="ORF">UFOVP626_57</name>
    <name evidence="3" type="ORF">UFOVP951_52</name>
</gene>
<dbReference type="EMBL" id="LR796605">
    <property type="protein sequence ID" value="CAB4154033.1"/>
    <property type="molecule type" value="Genomic_DNA"/>
</dbReference>
<dbReference type="EMBL" id="LR796900">
    <property type="protein sequence ID" value="CAB4173365.1"/>
    <property type="molecule type" value="Genomic_DNA"/>
</dbReference>
<name>A0A6J5QJK5_9CAUD</name>
<accession>A0A6J5QJK5</accession>
<dbReference type="EMBL" id="LR797336">
    <property type="protein sequence ID" value="CAB4203804.1"/>
    <property type="molecule type" value="Genomic_DNA"/>
</dbReference>
<evidence type="ECO:0000313" key="4">
    <source>
        <dbReference type="EMBL" id="CAB4184810.1"/>
    </source>
</evidence>
<keyword evidence="1" id="KW-0472">Membrane</keyword>
<organism evidence="4">
    <name type="scientific">uncultured Caudovirales phage</name>
    <dbReference type="NCBI Taxonomy" id="2100421"/>
    <lineage>
        <taxon>Viruses</taxon>
        <taxon>Duplodnaviria</taxon>
        <taxon>Heunggongvirae</taxon>
        <taxon>Uroviricota</taxon>
        <taxon>Caudoviricetes</taxon>
        <taxon>Peduoviridae</taxon>
        <taxon>Maltschvirus</taxon>
        <taxon>Maltschvirus maltsch</taxon>
    </lineage>
</organism>
<protein>
    <submittedName>
        <fullName evidence="4">Uncharacterized protein</fullName>
    </submittedName>
</protein>
<proteinExistence type="predicted"/>